<keyword evidence="6" id="KW-0482">Metalloprotease</keyword>
<dbReference type="GO" id="GO:0046872">
    <property type="term" value="F:metal ion binding"/>
    <property type="evidence" value="ECO:0007669"/>
    <property type="project" value="UniProtKB-KW"/>
</dbReference>
<dbReference type="PhylomeDB" id="B4GX65"/>
<comment type="similarity">
    <text evidence="1">Belongs to the peptidase M16 family.</text>
</comment>
<dbReference type="STRING" id="7234.B4GX65"/>
<dbReference type="MEROPS" id="M16.A06"/>
<dbReference type="PANTHER" id="PTHR43690:SF18">
    <property type="entry name" value="INSULIN-DEGRADING ENZYME-RELATED"/>
    <property type="match status" value="1"/>
</dbReference>
<dbReference type="Proteomes" id="UP000008744">
    <property type="component" value="Unassembled WGS sequence"/>
</dbReference>
<dbReference type="EMBL" id="CH479195">
    <property type="protein sequence ID" value="EDW27392.1"/>
    <property type="molecule type" value="Genomic_DNA"/>
</dbReference>
<dbReference type="Gene3D" id="3.30.830.10">
    <property type="entry name" value="Metalloenzyme, LuxS/M16 peptidase-like"/>
    <property type="match status" value="2"/>
</dbReference>
<keyword evidence="2" id="KW-0645">Protease</keyword>
<evidence type="ECO:0000313" key="9">
    <source>
        <dbReference type="EMBL" id="EDW27392.1"/>
    </source>
</evidence>
<sequence length="438" mass="50471">MAEVKHLEDPHKSENDRKMYKSLVLGNGLQVSIVSAPSVGIGFPNNSSCALMIDHGSFADPCNYQGLAHLLQHMVFMGSTPDSAENVFFAHVEKNGGECSSSIFSEDTLFSFTVPDEHLDSSLEYLMFSLKHPLMLQETMERARALVDSEFQQKVQKDVLRRNQLLASLATDGYPHGSFNWGNMKSLKDKVDDSALHRALHDAWRDNYAANRMYVCLQGIMPIDVLENMVVRHFSKLLRNDIKAPDLTKFDYRNAFRPAFHEQVFLVKAVEKWRKFELTWVLPNMRQYYHSNPDKLLSYLIEYKGNGSLYAYLERRHWAHYLHAGIDETGFNLHSMHSFFKVDIGLTDEGFQHIDQVLSATFAYLKVFSNCSSGSLRQLYEQQQKSKVAEFRLPDRIDKHDVDELVFKSKYYPPKDILTARELYFDTDEQHLSVLIST</sequence>
<dbReference type="HOGENOM" id="CLU_004639_4_2_1"/>
<dbReference type="AlphaFoldDB" id="B4GX65"/>
<dbReference type="Pfam" id="PF00675">
    <property type="entry name" value="Peptidase_M16"/>
    <property type="match status" value="1"/>
</dbReference>
<reference evidence="9 10" key="1">
    <citation type="journal article" date="2007" name="Nature">
        <title>Evolution of genes and genomes on the Drosophila phylogeny.</title>
        <authorList>
            <consortium name="Drosophila 12 Genomes Consortium"/>
            <person name="Clark A.G."/>
            <person name="Eisen M.B."/>
            <person name="Smith D.R."/>
            <person name="Bergman C.M."/>
            <person name="Oliver B."/>
            <person name="Markow T.A."/>
            <person name="Kaufman T.C."/>
            <person name="Kellis M."/>
            <person name="Gelbart W."/>
            <person name="Iyer V.N."/>
            <person name="Pollard D.A."/>
            <person name="Sackton T.B."/>
            <person name="Larracuente A.M."/>
            <person name="Singh N.D."/>
            <person name="Abad J.P."/>
            <person name="Abt D.N."/>
            <person name="Adryan B."/>
            <person name="Aguade M."/>
            <person name="Akashi H."/>
            <person name="Anderson W.W."/>
            <person name="Aquadro C.F."/>
            <person name="Ardell D.H."/>
            <person name="Arguello R."/>
            <person name="Artieri C.G."/>
            <person name="Barbash D.A."/>
            <person name="Barker D."/>
            <person name="Barsanti P."/>
            <person name="Batterham P."/>
            <person name="Batzoglou S."/>
            <person name="Begun D."/>
            <person name="Bhutkar A."/>
            <person name="Blanco E."/>
            <person name="Bosak S.A."/>
            <person name="Bradley R.K."/>
            <person name="Brand A.D."/>
            <person name="Brent M.R."/>
            <person name="Brooks A.N."/>
            <person name="Brown R.H."/>
            <person name="Butlin R.K."/>
            <person name="Caggese C."/>
            <person name="Calvi B.R."/>
            <person name="Bernardo de Carvalho A."/>
            <person name="Caspi A."/>
            <person name="Castrezana S."/>
            <person name="Celniker S.E."/>
            <person name="Chang J.L."/>
            <person name="Chapple C."/>
            <person name="Chatterji S."/>
            <person name="Chinwalla A."/>
            <person name="Civetta A."/>
            <person name="Clifton S.W."/>
            <person name="Comeron J.M."/>
            <person name="Costello J.C."/>
            <person name="Coyne J.A."/>
            <person name="Daub J."/>
            <person name="David R.G."/>
            <person name="Delcher A.L."/>
            <person name="Delehaunty K."/>
            <person name="Do C.B."/>
            <person name="Ebling H."/>
            <person name="Edwards K."/>
            <person name="Eickbush T."/>
            <person name="Evans J.D."/>
            <person name="Filipski A."/>
            <person name="Findeiss S."/>
            <person name="Freyhult E."/>
            <person name="Fulton L."/>
            <person name="Fulton R."/>
            <person name="Garcia A.C."/>
            <person name="Gardiner A."/>
            <person name="Garfield D.A."/>
            <person name="Garvin B.E."/>
            <person name="Gibson G."/>
            <person name="Gilbert D."/>
            <person name="Gnerre S."/>
            <person name="Godfrey J."/>
            <person name="Good R."/>
            <person name="Gotea V."/>
            <person name="Gravely B."/>
            <person name="Greenberg A.J."/>
            <person name="Griffiths-Jones S."/>
            <person name="Gross S."/>
            <person name="Guigo R."/>
            <person name="Gustafson E.A."/>
            <person name="Haerty W."/>
            <person name="Hahn M.W."/>
            <person name="Halligan D.L."/>
            <person name="Halpern A.L."/>
            <person name="Halter G.M."/>
            <person name="Han M.V."/>
            <person name="Heger A."/>
            <person name="Hillier L."/>
            <person name="Hinrichs A.S."/>
            <person name="Holmes I."/>
            <person name="Hoskins R.A."/>
            <person name="Hubisz M.J."/>
            <person name="Hultmark D."/>
            <person name="Huntley M.A."/>
            <person name="Jaffe D.B."/>
            <person name="Jagadeeshan S."/>
            <person name="Jeck W.R."/>
            <person name="Johnson J."/>
            <person name="Jones C.D."/>
            <person name="Jordan W.C."/>
            <person name="Karpen G.H."/>
            <person name="Kataoka E."/>
            <person name="Keightley P.D."/>
            <person name="Kheradpour P."/>
            <person name="Kirkness E.F."/>
            <person name="Koerich L.B."/>
            <person name="Kristiansen K."/>
            <person name="Kudrna D."/>
            <person name="Kulathinal R.J."/>
            <person name="Kumar S."/>
            <person name="Kwok R."/>
            <person name="Lander E."/>
            <person name="Langley C.H."/>
            <person name="Lapoint R."/>
            <person name="Lazzaro B.P."/>
            <person name="Lee S.J."/>
            <person name="Levesque L."/>
            <person name="Li R."/>
            <person name="Lin C.F."/>
            <person name="Lin M.F."/>
            <person name="Lindblad-Toh K."/>
            <person name="Llopart A."/>
            <person name="Long M."/>
            <person name="Low L."/>
            <person name="Lozovsky E."/>
            <person name="Lu J."/>
            <person name="Luo M."/>
            <person name="Machado C.A."/>
            <person name="Makalowski W."/>
            <person name="Marzo M."/>
            <person name="Matsuda M."/>
            <person name="Matzkin L."/>
            <person name="McAllister B."/>
            <person name="McBride C.S."/>
            <person name="McKernan B."/>
            <person name="McKernan K."/>
            <person name="Mendez-Lago M."/>
            <person name="Minx P."/>
            <person name="Mollenhauer M.U."/>
            <person name="Montooth K."/>
            <person name="Mount S.M."/>
            <person name="Mu X."/>
            <person name="Myers E."/>
            <person name="Negre B."/>
            <person name="Newfeld S."/>
            <person name="Nielsen R."/>
            <person name="Noor M.A."/>
            <person name="O'Grady P."/>
            <person name="Pachter L."/>
            <person name="Papaceit M."/>
            <person name="Parisi M.J."/>
            <person name="Parisi M."/>
            <person name="Parts L."/>
            <person name="Pedersen J.S."/>
            <person name="Pesole G."/>
            <person name="Phillippy A.M."/>
            <person name="Ponting C.P."/>
            <person name="Pop M."/>
            <person name="Porcelli D."/>
            <person name="Powell J.R."/>
            <person name="Prohaska S."/>
            <person name="Pruitt K."/>
            <person name="Puig M."/>
            <person name="Quesneville H."/>
            <person name="Ram K.R."/>
            <person name="Rand D."/>
            <person name="Rasmussen M.D."/>
            <person name="Reed L.K."/>
            <person name="Reenan R."/>
            <person name="Reily A."/>
            <person name="Remington K.A."/>
            <person name="Rieger T.T."/>
            <person name="Ritchie M.G."/>
            <person name="Robin C."/>
            <person name="Rogers Y.H."/>
            <person name="Rohde C."/>
            <person name="Rozas J."/>
            <person name="Rubenfield M.J."/>
            <person name="Ruiz A."/>
            <person name="Russo S."/>
            <person name="Salzberg S.L."/>
            <person name="Sanchez-Gracia A."/>
            <person name="Saranga D.J."/>
            <person name="Sato H."/>
            <person name="Schaeffer S.W."/>
            <person name="Schatz M.C."/>
            <person name="Schlenke T."/>
            <person name="Schwartz R."/>
            <person name="Segarra C."/>
            <person name="Singh R.S."/>
            <person name="Sirot L."/>
            <person name="Sirota M."/>
            <person name="Sisneros N.B."/>
            <person name="Smith C.D."/>
            <person name="Smith T.F."/>
            <person name="Spieth J."/>
            <person name="Stage D.E."/>
            <person name="Stark A."/>
            <person name="Stephan W."/>
            <person name="Strausberg R.L."/>
            <person name="Strempel S."/>
            <person name="Sturgill D."/>
            <person name="Sutton G."/>
            <person name="Sutton G.G."/>
            <person name="Tao W."/>
            <person name="Teichmann S."/>
            <person name="Tobari Y.N."/>
            <person name="Tomimura Y."/>
            <person name="Tsolas J.M."/>
            <person name="Valente V.L."/>
            <person name="Venter E."/>
            <person name="Venter J.C."/>
            <person name="Vicario S."/>
            <person name="Vieira F.G."/>
            <person name="Vilella A.J."/>
            <person name="Villasante A."/>
            <person name="Walenz B."/>
            <person name="Wang J."/>
            <person name="Wasserman M."/>
            <person name="Watts T."/>
            <person name="Wilson D."/>
            <person name="Wilson R.K."/>
            <person name="Wing R.A."/>
            <person name="Wolfner M.F."/>
            <person name="Wong A."/>
            <person name="Wong G.K."/>
            <person name="Wu C.I."/>
            <person name="Wu G."/>
            <person name="Yamamoto D."/>
            <person name="Yang H.P."/>
            <person name="Yang S.P."/>
            <person name="Yorke J.A."/>
            <person name="Yoshida K."/>
            <person name="Zdobnov E."/>
            <person name="Zhang P."/>
            <person name="Zhang Y."/>
            <person name="Zimin A.V."/>
            <person name="Baldwin J."/>
            <person name="Abdouelleil A."/>
            <person name="Abdulkadir J."/>
            <person name="Abebe A."/>
            <person name="Abera B."/>
            <person name="Abreu J."/>
            <person name="Acer S.C."/>
            <person name="Aftuck L."/>
            <person name="Alexander A."/>
            <person name="An P."/>
            <person name="Anderson E."/>
            <person name="Anderson S."/>
            <person name="Arachi H."/>
            <person name="Azer M."/>
            <person name="Bachantsang P."/>
            <person name="Barry A."/>
            <person name="Bayul T."/>
            <person name="Berlin A."/>
            <person name="Bessette D."/>
            <person name="Bloom T."/>
            <person name="Blye J."/>
            <person name="Boguslavskiy L."/>
            <person name="Bonnet C."/>
            <person name="Boukhgalter B."/>
            <person name="Bourzgui I."/>
            <person name="Brown A."/>
            <person name="Cahill P."/>
            <person name="Channer S."/>
            <person name="Cheshatsang Y."/>
            <person name="Chuda L."/>
            <person name="Citroen M."/>
            <person name="Collymore A."/>
            <person name="Cooke P."/>
            <person name="Costello M."/>
            <person name="D'Aco K."/>
            <person name="Daza R."/>
            <person name="De Haan G."/>
            <person name="DeGray S."/>
            <person name="DeMaso C."/>
            <person name="Dhargay N."/>
            <person name="Dooley K."/>
            <person name="Dooley E."/>
            <person name="Doricent M."/>
            <person name="Dorje P."/>
            <person name="Dorjee K."/>
            <person name="Dupes A."/>
            <person name="Elong R."/>
            <person name="Falk J."/>
            <person name="Farina A."/>
            <person name="Faro S."/>
            <person name="Ferguson D."/>
            <person name="Fisher S."/>
            <person name="Foley C.D."/>
            <person name="Franke A."/>
            <person name="Friedrich D."/>
            <person name="Gadbois L."/>
            <person name="Gearin G."/>
            <person name="Gearin C.R."/>
            <person name="Giannoukos G."/>
            <person name="Goode T."/>
            <person name="Graham J."/>
            <person name="Grandbois E."/>
            <person name="Grewal S."/>
            <person name="Gyaltsen K."/>
            <person name="Hafez N."/>
            <person name="Hagos B."/>
            <person name="Hall J."/>
            <person name="Henson C."/>
            <person name="Hollinger A."/>
            <person name="Honan T."/>
            <person name="Huard M.D."/>
            <person name="Hughes L."/>
            <person name="Hurhula B."/>
            <person name="Husby M.E."/>
            <person name="Kamat A."/>
            <person name="Kanga B."/>
            <person name="Kashin S."/>
            <person name="Khazanovich D."/>
            <person name="Kisner P."/>
            <person name="Lance K."/>
            <person name="Lara M."/>
            <person name="Lee W."/>
            <person name="Lennon N."/>
            <person name="Letendre F."/>
            <person name="LeVine R."/>
            <person name="Lipovsky A."/>
            <person name="Liu X."/>
            <person name="Liu J."/>
            <person name="Liu S."/>
            <person name="Lokyitsang T."/>
            <person name="Lokyitsang Y."/>
            <person name="Lubonja R."/>
            <person name="Lui A."/>
            <person name="MacDonald P."/>
            <person name="Magnisalis V."/>
            <person name="Maru K."/>
            <person name="Matthews C."/>
            <person name="McCusker W."/>
            <person name="McDonough S."/>
            <person name="Mehta T."/>
            <person name="Meldrim J."/>
            <person name="Meneus L."/>
            <person name="Mihai O."/>
            <person name="Mihalev A."/>
            <person name="Mihova T."/>
            <person name="Mittelman R."/>
            <person name="Mlenga V."/>
            <person name="Montmayeur A."/>
            <person name="Mulrain L."/>
            <person name="Navidi A."/>
            <person name="Naylor J."/>
            <person name="Negash T."/>
            <person name="Nguyen T."/>
            <person name="Nguyen N."/>
            <person name="Nicol R."/>
            <person name="Norbu C."/>
            <person name="Norbu N."/>
            <person name="Novod N."/>
            <person name="O'Neill B."/>
            <person name="Osman S."/>
            <person name="Markiewicz E."/>
            <person name="Oyono O.L."/>
            <person name="Patti C."/>
            <person name="Phunkhang P."/>
            <person name="Pierre F."/>
            <person name="Priest M."/>
            <person name="Raghuraman S."/>
            <person name="Rege F."/>
            <person name="Reyes R."/>
            <person name="Rise C."/>
            <person name="Rogov P."/>
            <person name="Ross K."/>
            <person name="Ryan E."/>
            <person name="Settipalli S."/>
            <person name="Shea T."/>
            <person name="Sherpa N."/>
            <person name="Shi L."/>
            <person name="Shih D."/>
            <person name="Sparrow T."/>
            <person name="Spaulding J."/>
            <person name="Stalker J."/>
            <person name="Stange-Thomann N."/>
            <person name="Stavropoulos S."/>
            <person name="Stone C."/>
            <person name="Strader C."/>
            <person name="Tesfaye S."/>
            <person name="Thomson T."/>
            <person name="Thoulutsang Y."/>
            <person name="Thoulutsang D."/>
            <person name="Topham K."/>
            <person name="Topping I."/>
            <person name="Tsamla T."/>
            <person name="Vassiliev H."/>
            <person name="Vo A."/>
            <person name="Wangchuk T."/>
            <person name="Wangdi T."/>
            <person name="Weiand M."/>
            <person name="Wilkinson J."/>
            <person name="Wilson A."/>
            <person name="Yadav S."/>
            <person name="Young G."/>
            <person name="Yu Q."/>
            <person name="Zembek L."/>
            <person name="Zhong D."/>
            <person name="Zimmer A."/>
            <person name="Zwirko Z."/>
            <person name="Jaffe D.B."/>
            <person name="Alvarez P."/>
            <person name="Brockman W."/>
            <person name="Butler J."/>
            <person name="Chin C."/>
            <person name="Gnerre S."/>
            <person name="Grabherr M."/>
            <person name="Kleber M."/>
            <person name="Mauceli E."/>
            <person name="MacCallum I."/>
        </authorList>
    </citation>
    <scope>NUCLEOTIDE SEQUENCE [LARGE SCALE GENOMIC DNA]</scope>
    <source>
        <strain evidence="10">MSH-3 / Tucson 14011-0111.49</strain>
    </source>
</reference>
<feature type="domain" description="Peptidase M16 N-terminal" evidence="7">
    <location>
        <begin position="46"/>
        <end position="167"/>
    </location>
</feature>
<dbReference type="OMA" id="ENICHET"/>
<proteinExistence type="inferred from homology"/>
<keyword evidence="10" id="KW-1185">Reference proteome</keyword>
<feature type="domain" description="Peptidase M16 C-terminal" evidence="8">
    <location>
        <begin position="199"/>
        <end position="367"/>
    </location>
</feature>
<dbReference type="OrthoDB" id="7861102at2759"/>
<evidence type="ECO:0000256" key="3">
    <source>
        <dbReference type="ARBA" id="ARBA00022723"/>
    </source>
</evidence>
<dbReference type="InterPro" id="IPR007863">
    <property type="entry name" value="Peptidase_M16_C"/>
</dbReference>
<dbReference type="InterPro" id="IPR011765">
    <property type="entry name" value="Pept_M16_N"/>
</dbReference>
<dbReference type="PANTHER" id="PTHR43690">
    <property type="entry name" value="NARDILYSIN"/>
    <property type="match status" value="1"/>
</dbReference>
<dbReference type="InterPro" id="IPR011249">
    <property type="entry name" value="Metalloenz_LuxS/M16"/>
</dbReference>
<evidence type="ECO:0000256" key="6">
    <source>
        <dbReference type="ARBA" id="ARBA00023049"/>
    </source>
</evidence>
<evidence type="ECO:0000259" key="8">
    <source>
        <dbReference type="Pfam" id="PF05193"/>
    </source>
</evidence>
<evidence type="ECO:0000259" key="7">
    <source>
        <dbReference type="Pfam" id="PF00675"/>
    </source>
</evidence>
<protein>
    <submittedName>
        <fullName evidence="9">GL21053</fullName>
    </submittedName>
</protein>
<evidence type="ECO:0000256" key="2">
    <source>
        <dbReference type="ARBA" id="ARBA00022670"/>
    </source>
</evidence>
<dbReference type="Pfam" id="PF05193">
    <property type="entry name" value="Peptidase_M16_C"/>
    <property type="match status" value="1"/>
</dbReference>
<gene>
    <name evidence="9" type="primary">Dper\GL21053</name>
    <name evidence="9" type="ORF">Dper_GL21053</name>
</gene>
<evidence type="ECO:0000313" key="10">
    <source>
        <dbReference type="Proteomes" id="UP000008744"/>
    </source>
</evidence>
<keyword evidence="5" id="KW-0862">Zinc</keyword>
<dbReference type="SMR" id="B4GX65"/>
<dbReference type="eggNOG" id="KOG0959">
    <property type="taxonomic scope" value="Eukaryota"/>
</dbReference>
<dbReference type="InterPro" id="IPR050626">
    <property type="entry name" value="Peptidase_M16"/>
</dbReference>
<keyword evidence="3" id="KW-0479">Metal-binding</keyword>
<name>B4GX65_DROPE</name>
<dbReference type="GO" id="GO:0008237">
    <property type="term" value="F:metallopeptidase activity"/>
    <property type="evidence" value="ECO:0007669"/>
    <property type="project" value="UniProtKB-KW"/>
</dbReference>
<evidence type="ECO:0000256" key="1">
    <source>
        <dbReference type="ARBA" id="ARBA00007261"/>
    </source>
</evidence>
<organism evidence="10">
    <name type="scientific">Drosophila persimilis</name>
    <name type="common">Fruit fly</name>
    <dbReference type="NCBI Taxonomy" id="7234"/>
    <lineage>
        <taxon>Eukaryota</taxon>
        <taxon>Metazoa</taxon>
        <taxon>Ecdysozoa</taxon>
        <taxon>Arthropoda</taxon>
        <taxon>Hexapoda</taxon>
        <taxon>Insecta</taxon>
        <taxon>Pterygota</taxon>
        <taxon>Neoptera</taxon>
        <taxon>Endopterygota</taxon>
        <taxon>Diptera</taxon>
        <taxon>Brachycera</taxon>
        <taxon>Muscomorpha</taxon>
        <taxon>Ephydroidea</taxon>
        <taxon>Drosophilidae</taxon>
        <taxon>Drosophila</taxon>
        <taxon>Sophophora</taxon>
    </lineage>
</organism>
<keyword evidence="4" id="KW-0378">Hydrolase</keyword>
<evidence type="ECO:0000256" key="5">
    <source>
        <dbReference type="ARBA" id="ARBA00022833"/>
    </source>
</evidence>
<evidence type="ECO:0000256" key="4">
    <source>
        <dbReference type="ARBA" id="ARBA00022801"/>
    </source>
</evidence>
<dbReference type="GO" id="GO:0006508">
    <property type="term" value="P:proteolysis"/>
    <property type="evidence" value="ECO:0007669"/>
    <property type="project" value="UniProtKB-KW"/>
</dbReference>
<dbReference type="SUPFAM" id="SSF63411">
    <property type="entry name" value="LuxS/MPP-like metallohydrolase"/>
    <property type="match status" value="2"/>
</dbReference>
<accession>B4GX65</accession>